<evidence type="ECO:0000313" key="2">
    <source>
        <dbReference type="EMBL" id="DAA03124.1"/>
    </source>
</evidence>
<proteinExistence type="predicted"/>
<feature type="region of interest" description="Disordered" evidence="1">
    <location>
        <begin position="1"/>
        <end position="21"/>
    </location>
</feature>
<sequence>MSSSSPAPSWELGPWAAPTSSWGSELASTYHIPMPYIVWVEISGLRRSTARTHVVSLGVDSSDSLGVNSNRANYPLRIGDVLSLLRTSGINDKLRFDEVDVDQVTHCGQKNLTSYQRSHK</sequence>
<reference evidence="2" key="1">
    <citation type="journal article" date="2003" name="Genome Biol.">
        <title>An integrated gene annotation and transcriptional profiling approach towards the full gene content of the Drosophila genome.</title>
        <authorList>
            <person name="Hild M."/>
            <person name="Beckmann B."/>
            <person name="Haas S.A."/>
            <person name="Koch B."/>
            <person name="Solovyev V."/>
            <person name="Busold C."/>
            <person name="Fellenberg K."/>
            <person name="Boutros M."/>
            <person name="Vingron M."/>
            <person name="Sauer F."/>
            <person name="Hoheisel J.D."/>
            <person name="Paro R."/>
        </authorList>
    </citation>
    <scope>NUCLEOTIDE SEQUENCE</scope>
</reference>
<name>Q6IKT5_DROME</name>
<accession>Q6IKT5</accession>
<dbReference type="EMBL" id="BK002281">
    <property type="protein sequence ID" value="DAA03124.1"/>
    <property type="molecule type" value="Genomic_DNA"/>
</dbReference>
<dbReference type="AlphaFoldDB" id="Q6IKT5"/>
<evidence type="ECO:0000256" key="1">
    <source>
        <dbReference type="SAM" id="MobiDB-lite"/>
    </source>
</evidence>
<protein>
    <submittedName>
        <fullName evidence="2">HDC11505</fullName>
    </submittedName>
</protein>
<organism evidence="2">
    <name type="scientific">Drosophila melanogaster</name>
    <name type="common">Fruit fly</name>
    <dbReference type="NCBI Taxonomy" id="7227"/>
    <lineage>
        <taxon>Eukaryota</taxon>
        <taxon>Metazoa</taxon>
        <taxon>Ecdysozoa</taxon>
        <taxon>Arthropoda</taxon>
        <taxon>Hexapoda</taxon>
        <taxon>Insecta</taxon>
        <taxon>Pterygota</taxon>
        <taxon>Neoptera</taxon>
        <taxon>Endopterygota</taxon>
        <taxon>Diptera</taxon>
        <taxon>Brachycera</taxon>
        <taxon>Muscomorpha</taxon>
        <taxon>Ephydroidea</taxon>
        <taxon>Drosophilidae</taxon>
        <taxon>Drosophila</taxon>
        <taxon>Sophophora</taxon>
    </lineage>
</organism>
<gene>
    <name evidence="2" type="ORF">HDC11505</name>
</gene>